<dbReference type="PROSITE" id="PS51257">
    <property type="entry name" value="PROKAR_LIPOPROTEIN"/>
    <property type="match status" value="1"/>
</dbReference>
<evidence type="ECO:0000313" key="3">
    <source>
        <dbReference type="EMBL" id="CAB9495426.1"/>
    </source>
</evidence>
<name>A0A6T9Y548_ALTMA</name>
<evidence type="ECO:0000256" key="1">
    <source>
        <dbReference type="ARBA" id="ARBA00022729"/>
    </source>
</evidence>
<sequence>MTRSVRLGTFSIIALSLAACGGGGSDSDVSDNGGSTPVSSSSIILNAKDYTPSRLNTAAKAIANAQYQGETDNAEVDIELVQQAFNLLFNDSVMTVPELAEQDFSNDINGGTIKKTYACALGGSVAYDGKVSDTLTGTIAMNYQNCWLHSNGVAISGSTAIAIESVSDSAAKYSMYFDSLTWNIEGIPYTLSGVVSIDEGYNETNGNYHFYVDTNQHVAFTIGAEQYKLVGNYNISDSPGESVNHAELDFYVGSKGKLAIEAEGPEYLSPYMYMGEVVVAGDKTATLLFEEGIIRYLEDTDNDGNYDVGTFIVDAYDLIGGNLADRSLVAIADMSIPPTVYAPEFYTWDSVDTTTPITVSPGYYNDSDTDYEDLSFSYRWYLNGVLVEDVTGDTFPAYRAVFNDVVEVSMVVSDSANTVESGRTSITLSDAPAQVAFENLPESVSPGEYIEFRAIVSDPDLGDNQGAPTLVSAPAGATINEDGLISWQAPSNQLFKTQLYEFGFSTGEEGAEVVKTDVSVTNNDVQELARSGIEVPKMNNSMVVGDFDHDGDNEVLSTDSANRVFLLSYQNGSYNQTWMYPYKIEHGETVKQVLSTDFDNDDYPDILVISEHGVSIVTDIDEAATTLFTTDNFIHSAVLGDIDNDGDDELAYLYSSRDYGDANNIVVVDLNSPESPLFTFTAENTYEIALGNVDSDAQLELVTNSGLVYDLDTGENQWFLNSGFGSHHIAVADINGDGIDEIVGADSWSYIYVYSAQDKSQITSVENFNTCDISAGKLTDDSNPVLLVGDCQWGNVHAMKLSNNTLTSVFSVDMVDHGSTSLTLGDADNDGLNELLWGTGTTSSGEDLLVTADVTATSATIKTTATTHQLDSFNAAGWADLYPGDERAVFFVPSTGSGYDGSKVLLMENSGNYITSEEISSNWDNSSIAVTTDYNNDGAGDLFLPSAETYDGAFAAMRLNDFSIQYEITGDYSNNVSVIKAFDFNNDGFDDAVYVDGRTLKAVDVNNQVMLATYTMPQYFRDFDIVAMNGNVYVALSQGDDITQLLKPTTSGFSIQASADISCARLAFINADSDAAAELACYNNQNQSLVIFDVADTSLTKTSDVSVSKVIVDMVANPVTATEQTLLVTTAHDDDWSYYSASELSEMTVEGISIWKSPALIGPARSHSLHARKSAEGSLEVMMATSRVMYWLGRAN</sequence>
<dbReference type="Proteomes" id="UP000509458">
    <property type="component" value="Chromosome"/>
</dbReference>
<feature type="chain" id="PRO_5029869790" evidence="2">
    <location>
        <begin position="22"/>
        <end position="1196"/>
    </location>
</feature>
<dbReference type="AlphaFoldDB" id="A0A6T9Y548"/>
<evidence type="ECO:0000256" key="2">
    <source>
        <dbReference type="SAM" id="SignalP"/>
    </source>
</evidence>
<dbReference type="SUPFAM" id="SSF69318">
    <property type="entry name" value="Integrin alpha N-terminal domain"/>
    <property type="match status" value="2"/>
</dbReference>
<keyword evidence="1 2" id="KW-0732">Signal</keyword>
<feature type="signal peptide" evidence="2">
    <location>
        <begin position="1"/>
        <end position="21"/>
    </location>
</feature>
<reference evidence="3 4" key="1">
    <citation type="submission" date="2020-06" db="EMBL/GenBank/DDBJ databases">
        <authorList>
            <person name="Duchaud E."/>
        </authorList>
    </citation>
    <scope>NUCLEOTIDE SEQUENCE [LARGE SCALE GENOMIC DNA]</scope>
    <source>
        <strain evidence="3">Alteromonas fortis</strain>
    </source>
</reference>
<proteinExistence type="predicted"/>
<dbReference type="InterPro" id="IPR028994">
    <property type="entry name" value="Integrin_alpha_N"/>
</dbReference>
<dbReference type="EMBL" id="LR812090">
    <property type="protein sequence ID" value="CAB9495426.1"/>
    <property type="molecule type" value="Genomic_DNA"/>
</dbReference>
<dbReference type="PANTHER" id="PTHR46580">
    <property type="entry name" value="SENSOR KINASE-RELATED"/>
    <property type="match status" value="1"/>
</dbReference>
<dbReference type="InterPro" id="IPR013517">
    <property type="entry name" value="FG-GAP"/>
</dbReference>
<protein>
    <submittedName>
        <fullName evidence="3">VCBS repeat protein</fullName>
    </submittedName>
</protein>
<dbReference type="RefSeq" id="WP_179984637.1">
    <property type="nucleotide sequence ID" value="NZ_LR812090.1"/>
</dbReference>
<evidence type="ECO:0000313" key="4">
    <source>
        <dbReference type="Proteomes" id="UP000509458"/>
    </source>
</evidence>
<dbReference type="Pfam" id="PF13517">
    <property type="entry name" value="FG-GAP_3"/>
    <property type="match status" value="1"/>
</dbReference>
<gene>
    <name evidence="3" type="ORF">ALFOR1_50112</name>
</gene>
<accession>A0A6T9Y548</accession>
<dbReference type="PANTHER" id="PTHR46580:SF4">
    <property type="entry name" value="ATP_GTP-BINDING PROTEIN"/>
    <property type="match status" value="1"/>
</dbReference>
<organism evidence="3 4">
    <name type="scientific">Alteromonas macleodii</name>
    <name type="common">Pseudoalteromonas macleodii</name>
    <dbReference type="NCBI Taxonomy" id="28108"/>
    <lineage>
        <taxon>Bacteria</taxon>
        <taxon>Pseudomonadati</taxon>
        <taxon>Pseudomonadota</taxon>
        <taxon>Gammaproteobacteria</taxon>
        <taxon>Alteromonadales</taxon>
        <taxon>Alteromonadaceae</taxon>
        <taxon>Alteromonas/Salinimonas group</taxon>
        <taxon>Alteromonas</taxon>
    </lineage>
</organism>